<dbReference type="Pfam" id="PF04434">
    <property type="entry name" value="SWIM"/>
    <property type="match status" value="1"/>
</dbReference>
<evidence type="ECO:0000313" key="4">
    <source>
        <dbReference type="Proteomes" id="UP000637578"/>
    </source>
</evidence>
<evidence type="ECO:0000259" key="2">
    <source>
        <dbReference type="PROSITE" id="PS50966"/>
    </source>
</evidence>
<evidence type="ECO:0000313" key="3">
    <source>
        <dbReference type="EMBL" id="GGM41682.1"/>
    </source>
</evidence>
<keyword evidence="1" id="KW-0863">Zinc-finger</keyword>
<dbReference type="Proteomes" id="UP000637578">
    <property type="component" value="Unassembled WGS sequence"/>
</dbReference>
<keyword evidence="1" id="KW-0862">Zinc</keyword>
<dbReference type="InterPro" id="IPR007527">
    <property type="entry name" value="Znf_SWIM"/>
</dbReference>
<reference evidence="3" key="2">
    <citation type="submission" date="2020-09" db="EMBL/GenBank/DDBJ databases">
        <authorList>
            <person name="Sun Q."/>
            <person name="Zhou Y."/>
        </authorList>
    </citation>
    <scope>NUCLEOTIDE SEQUENCE</scope>
    <source>
        <strain evidence="3">CGMCC 4.5737</strain>
    </source>
</reference>
<dbReference type="GO" id="GO:0008270">
    <property type="term" value="F:zinc ion binding"/>
    <property type="evidence" value="ECO:0007669"/>
    <property type="project" value="UniProtKB-KW"/>
</dbReference>
<comment type="caution">
    <text evidence="3">The sequence shown here is derived from an EMBL/GenBank/DDBJ whole genome shotgun (WGS) entry which is preliminary data.</text>
</comment>
<name>A0A8J3C6L3_9PSEU</name>
<accession>A0A8J3C6L3</accession>
<gene>
    <name evidence="3" type="ORF">GCM10012275_10820</name>
</gene>
<organism evidence="3 4">
    <name type="scientific">Longimycelium tulufanense</name>
    <dbReference type="NCBI Taxonomy" id="907463"/>
    <lineage>
        <taxon>Bacteria</taxon>
        <taxon>Bacillati</taxon>
        <taxon>Actinomycetota</taxon>
        <taxon>Actinomycetes</taxon>
        <taxon>Pseudonocardiales</taxon>
        <taxon>Pseudonocardiaceae</taxon>
        <taxon>Longimycelium</taxon>
    </lineage>
</organism>
<dbReference type="PROSITE" id="PS50966">
    <property type="entry name" value="ZF_SWIM"/>
    <property type="match status" value="1"/>
</dbReference>
<keyword evidence="1" id="KW-0479">Metal-binding</keyword>
<sequence>MWVDASRPTIAGADILAAMPLALPCGIDLASVEEAVRATFYDRGVQYVRQGRVVRSRWDGAETALQGEVVGRGAVYSVTVYFVRDDDESLVFEEGDCSCPVGFNCKHVAALVVAVSDQPRGTPKRSRRPLTWEESLGSVLASGSAGSGVERVRFPWPLS</sequence>
<dbReference type="AlphaFoldDB" id="A0A8J3C6L3"/>
<evidence type="ECO:0000256" key="1">
    <source>
        <dbReference type="PROSITE-ProRule" id="PRU00325"/>
    </source>
</evidence>
<dbReference type="EMBL" id="BMMK01000003">
    <property type="protein sequence ID" value="GGM41682.1"/>
    <property type="molecule type" value="Genomic_DNA"/>
</dbReference>
<keyword evidence="4" id="KW-1185">Reference proteome</keyword>
<protein>
    <recommendedName>
        <fullName evidence="2">SWIM-type domain-containing protein</fullName>
    </recommendedName>
</protein>
<proteinExistence type="predicted"/>
<reference evidence="3" key="1">
    <citation type="journal article" date="2014" name="Int. J. Syst. Evol. Microbiol.">
        <title>Complete genome sequence of Corynebacterium casei LMG S-19264T (=DSM 44701T), isolated from a smear-ripened cheese.</title>
        <authorList>
            <consortium name="US DOE Joint Genome Institute (JGI-PGF)"/>
            <person name="Walter F."/>
            <person name="Albersmeier A."/>
            <person name="Kalinowski J."/>
            <person name="Ruckert C."/>
        </authorList>
    </citation>
    <scope>NUCLEOTIDE SEQUENCE</scope>
    <source>
        <strain evidence="3">CGMCC 4.5737</strain>
    </source>
</reference>
<feature type="domain" description="SWIM-type" evidence="2">
    <location>
        <begin position="76"/>
        <end position="116"/>
    </location>
</feature>